<comment type="caution">
    <text evidence="3">The sequence shown here is derived from an EMBL/GenBank/DDBJ whole genome shotgun (WGS) entry which is preliminary data.</text>
</comment>
<evidence type="ECO:0000256" key="2">
    <source>
        <dbReference type="ARBA" id="ARBA00022679"/>
    </source>
</evidence>
<dbReference type="SUPFAM" id="SSF89796">
    <property type="entry name" value="CoA-transferase family III (CaiB/BaiF)"/>
    <property type="match status" value="1"/>
</dbReference>
<dbReference type="Pfam" id="PF02515">
    <property type="entry name" value="CoA_transf_3"/>
    <property type="match status" value="1"/>
</dbReference>
<proteinExistence type="inferred from homology"/>
<evidence type="ECO:0000313" key="4">
    <source>
        <dbReference type="Proteomes" id="UP001314263"/>
    </source>
</evidence>
<keyword evidence="4" id="KW-1185">Reference proteome</keyword>
<keyword evidence="2" id="KW-0808">Transferase</keyword>
<dbReference type="Proteomes" id="UP001314263">
    <property type="component" value="Unassembled WGS sequence"/>
</dbReference>
<sequence>MKALRLCIRGTRHLSGFSNGSVRLQHFTADQNGASSGPLQGIKVLDVGQVVAGNFCGALLAYFGADVIKVEPPIRGDALRSLRMTDSTGTSLWWRSYGRNRRCITLDLHKEEGRDVLRRLSDRADVLIENFRPGVMEKWGLGPNDLKDTLIYTRISGYGQTGPKAQLAGYASVCEAYGGIRHLNGYLDRPPVRTNVSLGDSLTGLHAAFGAVMALLHRQRHYGKVPGQVVDAAISESVFNMLEGCVPEYTEQGYNRPPSGSTISGVVPSATFQTSDGRYVIIGGNGDSIYTRLMTAVGRADMGADNPRYQSNTDRCHHEKEIYEVLGDWVAKRNLDEVLRVMGEARVPSGPILSTADLLKEEQFQVRRMFEQAAPPSSTGPAITVPAMVPVLSRTPGATKWAGPELGEHTDQILRDELDMSVEQIQGLRACGAV</sequence>
<reference evidence="3 4" key="1">
    <citation type="submission" date="2023-10" db="EMBL/GenBank/DDBJ databases">
        <authorList>
            <person name="Maclean D."/>
            <person name="Macfadyen A."/>
        </authorList>
    </citation>
    <scope>NUCLEOTIDE SEQUENCE [LARGE SCALE GENOMIC DNA]</scope>
</reference>
<protein>
    <submittedName>
        <fullName evidence="3">Uncharacterized protein</fullName>
    </submittedName>
</protein>
<name>A0AAV1I9A9_9CHLO</name>
<gene>
    <name evidence="3" type="ORF">CVIRNUC_005719</name>
</gene>
<accession>A0AAV1I9A9</accession>
<dbReference type="PANTHER" id="PTHR48228">
    <property type="entry name" value="SUCCINYL-COA--D-CITRAMALATE COA-TRANSFERASE"/>
    <property type="match status" value="1"/>
</dbReference>
<dbReference type="InterPro" id="IPR050509">
    <property type="entry name" value="CoA-transferase_III"/>
</dbReference>
<dbReference type="InterPro" id="IPR023606">
    <property type="entry name" value="CoA-Trfase_III_dom_1_sf"/>
</dbReference>
<dbReference type="GO" id="GO:0016740">
    <property type="term" value="F:transferase activity"/>
    <property type="evidence" value="ECO:0007669"/>
    <property type="project" value="UniProtKB-KW"/>
</dbReference>
<dbReference type="Gene3D" id="3.40.50.10540">
    <property type="entry name" value="Crotonobetainyl-coa:carnitine coa-transferase, domain 1"/>
    <property type="match status" value="1"/>
</dbReference>
<evidence type="ECO:0000313" key="3">
    <source>
        <dbReference type="EMBL" id="CAK0782501.1"/>
    </source>
</evidence>
<dbReference type="InterPro" id="IPR003673">
    <property type="entry name" value="CoA-Trfase_fam_III"/>
</dbReference>
<dbReference type="AlphaFoldDB" id="A0AAV1I9A9"/>
<dbReference type="EMBL" id="CAUYUE010000007">
    <property type="protein sequence ID" value="CAK0782501.1"/>
    <property type="molecule type" value="Genomic_DNA"/>
</dbReference>
<evidence type="ECO:0000256" key="1">
    <source>
        <dbReference type="ARBA" id="ARBA00008383"/>
    </source>
</evidence>
<organism evidence="3 4">
    <name type="scientific">Coccomyxa viridis</name>
    <dbReference type="NCBI Taxonomy" id="1274662"/>
    <lineage>
        <taxon>Eukaryota</taxon>
        <taxon>Viridiplantae</taxon>
        <taxon>Chlorophyta</taxon>
        <taxon>core chlorophytes</taxon>
        <taxon>Trebouxiophyceae</taxon>
        <taxon>Trebouxiophyceae incertae sedis</taxon>
        <taxon>Coccomyxaceae</taxon>
        <taxon>Coccomyxa</taxon>
    </lineage>
</organism>
<dbReference type="InterPro" id="IPR044855">
    <property type="entry name" value="CoA-Trfase_III_dom3_sf"/>
</dbReference>
<dbReference type="Gene3D" id="3.30.1540.10">
    <property type="entry name" value="formyl-coa transferase, domain 3"/>
    <property type="match status" value="1"/>
</dbReference>
<comment type="similarity">
    <text evidence="1">Belongs to the CoA-transferase III family.</text>
</comment>
<dbReference type="PANTHER" id="PTHR48228:SF6">
    <property type="entry name" value="L-CARNITINE COA-TRANSFERASE"/>
    <property type="match status" value="1"/>
</dbReference>